<dbReference type="SUPFAM" id="SSF52540">
    <property type="entry name" value="P-loop containing nucleoside triphosphate hydrolases"/>
    <property type="match status" value="1"/>
</dbReference>
<dbReference type="PRINTS" id="PR00364">
    <property type="entry name" value="DISEASERSIST"/>
</dbReference>
<dbReference type="Pfam" id="PF23247">
    <property type="entry name" value="LRR_RPS2"/>
    <property type="match status" value="1"/>
</dbReference>
<dbReference type="InterPro" id="IPR036404">
    <property type="entry name" value="Jacalin-like_lectin_dom_sf"/>
</dbReference>
<dbReference type="InterPro" id="IPR001229">
    <property type="entry name" value="Jacalin-like_lectin_dom"/>
</dbReference>
<dbReference type="InterPro" id="IPR058922">
    <property type="entry name" value="WHD_DRP"/>
</dbReference>
<dbReference type="SMART" id="SM00915">
    <property type="entry name" value="Jacalin"/>
    <property type="match status" value="1"/>
</dbReference>
<comment type="similarity">
    <text evidence="2">Belongs to the disease resistance NB-LRR family.</text>
</comment>
<dbReference type="InterPro" id="IPR042197">
    <property type="entry name" value="Apaf_helical"/>
</dbReference>
<dbReference type="AlphaFoldDB" id="A0AAD5NYV8"/>
<dbReference type="Proteomes" id="UP001064489">
    <property type="component" value="Chromosome 3"/>
</dbReference>
<dbReference type="InterPro" id="IPR032675">
    <property type="entry name" value="LRR_dom_sf"/>
</dbReference>
<dbReference type="Pfam" id="PF23598">
    <property type="entry name" value="LRR_14"/>
    <property type="match status" value="1"/>
</dbReference>
<keyword evidence="9" id="KW-0175">Coiled coil</keyword>
<dbReference type="Gene3D" id="1.10.8.430">
    <property type="entry name" value="Helical domain of apoptotic protease-activating factors"/>
    <property type="match status" value="1"/>
</dbReference>
<evidence type="ECO:0000256" key="6">
    <source>
        <dbReference type="ARBA" id="ARBA00022741"/>
    </source>
</evidence>
<proteinExistence type="inferred from homology"/>
<dbReference type="Gene3D" id="3.80.10.10">
    <property type="entry name" value="Ribonuclease Inhibitor"/>
    <property type="match status" value="1"/>
</dbReference>
<dbReference type="InterPro" id="IPR003593">
    <property type="entry name" value="AAA+_ATPase"/>
</dbReference>
<dbReference type="InterPro" id="IPR057135">
    <property type="entry name" value="At4g27190-like_LRR"/>
</dbReference>
<evidence type="ECO:0000256" key="5">
    <source>
        <dbReference type="ARBA" id="ARBA00022737"/>
    </source>
</evidence>
<dbReference type="PANTHER" id="PTHR33463:SF220">
    <property type="entry name" value="NB-ARC DOMAIN-CONTAINING PROTEIN"/>
    <property type="match status" value="1"/>
</dbReference>
<dbReference type="SUPFAM" id="SSF51101">
    <property type="entry name" value="Mannose-binding lectins"/>
    <property type="match status" value="1"/>
</dbReference>
<keyword evidence="3" id="KW-0433">Leucine-rich repeat</keyword>
<dbReference type="PROSITE" id="PS51752">
    <property type="entry name" value="JACALIN_LECTIN"/>
    <property type="match status" value="1"/>
</dbReference>
<comment type="similarity">
    <text evidence="1">Belongs to the jacalin lectin family.</text>
</comment>
<dbReference type="InterPro" id="IPR003591">
    <property type="entry name" value="Leu-rich_rpt_typical-subtyp"/>
</dbReference>
<reference evidence="11" key="2">
    <citation type="submission" date="2023-02" db="EMBL/GenBank/DDBJ databases">
        <authorList>
            <person name="Swenson N.G."/>
            <person name="Wegrzyn J.L."/>
            <person name="Mcevoy S.L."/>
        </authorList>
    </citation>
    <scope>NUCLEOTIDE SEQUENCE</scope>
    <source>
        <strain evidence="11">91603</strain>
        <tissue evidence="11">Leaf</tissue>
    </source>
</reference>
<keyword evidence="12" id="KW-1185">Reference proteome</keyword>
<comment type="caution">
    <text evidence="11">The sequence shown here is derived from an EMBL/GenBank/DDBJ whole genome shotgun (WGS) entry which is preliminary data.</text>
</comment>
<feature type="domain" description="Jacalin-type lectin" evidence="10">
    <location>
        <begin position="842"/>
        <end position="986"/>
    </location>
</feature>
<evidence type="ECO:0000259" key="10">
    <source>
        <dbReference type="PROSITE" id="PS51752"/>
    </source>
</evidence>
<accession>A0AAD5NYV8</accession>
<feature type="coiled-coil region" evidence="9">
    <location>
        <begin position="11"/>
        <end position="77"/>
    </location>
</feature>
<dbReference type="FunFam" id="1.10.8.430:FF:000003">
    <property type="entry name" value="Probable disease resistance protein At5g66910"/>
    <property type="match status" value="1"/>
</dbReference>
<protein>
    <recommendedName>
        <fullName evidence="10">Jacalin-type lectin domain-containing protein</fullName>
    </recommendedName>
</protein>
<keyword evidence="8" id="KW-0067">ATP-binding</keyword>
<dbReference type="InterPro" id="IPR027417">
    <property type="entry name" value="P-loop_NTPase"/>
</dbReference>
<evidence type="ECO:0000313" key="12">
    <source>
        <dbReference type="Proteomes" id="UP001064489"/>
    </source>
</evidence>
<evidence type="ECO:0000256" key="9">
    <source>
        <dbReference type="SAM" id="Coils"/>
    </source>
</evidence>
<dbReference type="EMBL" id="JAJSOW010000100">
    <property type="protein sequence ID" value="KAI9186932.1"/>
    <property type="molecule type" value="Genomic_DNA"/>
</dbReference>
<organism evidence="11 12">
    <name type="scientific">Acer negundo</name>
    <name type="common">Box elder</name>
    <dbReference type="NCBI Taxonomy" id="4023"/>
    <lineage>
        <taxon>Eukaryota</taxon>
        <taxon>Viridiplantae</taxon>
        <taxon>Streptophyta</taxon>
        <taxon>Embryophyta</taxon>
        <taxon>Tracheophyta</taxon>
        <taxon>Spermatophyta</taxon>
        <taxon>Magnoliopsida</taxon>
        <taxon>eudicotyledons</taxon>
        <taxon>Gunneridae</taxon>
        <taxon>Pentapetalae</taxon>
        <taxon>rosids</taxon>
        <taxon>malvids</taxon>
        <taxon>Sapindales</taxon>
        <taxon>Sapindaceae</taxon>
        <taxon>Hippocastanoideae</taxon>
        <taxon>Acereae</taxon>
        <taxon>Acer</taxon>
    </lineage>
</organism>
<dbReference type="InterPro" id="IPR050905">
    <property type="entry name" value="Plant_NBS-LRR"/>
</dbReference>
<dbReference type="SMART" id="SM00382">
    <property type="entry name" value="AAA"/>
    <property type="match status" value="1"/>
</dbReference>
<dbReference type="Gene3D" id="2.100.10.30">
    <property type="entry name" value="Jacalin-like lectin domain"/>
    <property type="match status" value="1"/>
</dbReference>
<dbReference type="SUPFAM" id="SSF52058">
    <property type="entry name" value="L domain-like"/>
    <property type="match status" value="1"/>
</dbReference>
<evidence type="ECO:0000256" key="8">
    <source>
        <dbReference type="ARBA" id="ARBA00022840"/>
    </source>
</evidence>
<gene>
    <name evidence="11" type="ORF">LWI28_022440</name>
</gene>
<sequence length="1052" mass="120202">MGNWDSYRGDLDALKSEFEKLIEARNDVMKRIKIAEEEEEQQHMKPTNEVQQWLSSVQAVETEVDELIKQASEEIERLHPGGFCSRTFNSMSSSYEMEDMVADKLQAVTNLINEGAFLVVADEVPVVTTLIDEGAPEVTLPEDVADDDQFTIVGMESMINEVLRCLKTEEDVGIIGVYGMGGVGKTTLLKQINKNLDLEMKNDFDVVIWVVVSRDLQLDKIQQQIGKKIGLFDNKNFEEKASDIFKILKEKKFVLLMDDLWERVDLTKVGVPLPNPENSSKIVFTTRSLQICSLMEAGKLFKVTCLSDEEAWKLFRASVGEENLHAHPEVPEIARDVSRACYGLPLALVTFGHAMANKKTPQEWSDLLQVLSMSSNSGSDYELKESIYYNLKLSYDFLQNDMFRSCLLYCCLFPRNNEISKGELIDCWIGEGFLDERIGAQSQGYYIISVLLSTCLLEEGKDENGVKMPNWIHEMSWWIANDIEGEKGNLFYCTIEAPESKKWENVTRISVMKNMTRNLIDAPKSPHLQTLFLYKNGLEMINGDFFQFLPFLRVLNLSKNHFLTKLPSGISNLVSLQHLDLSRTYLRELPNQLGDLKKLKCLNLEETYGLHTIPKQLISKFSMLHVLRLWDCGFMLQSTEDSVVCNDAQLLIEELLSLKNLSMLSITLNNSHALQRLLSSNRLQSCTESLYLQYLYHPKSVKVPLTDLKNLNTLNILNCVYLEEVEVDFVGETQAIRESPSRFYFLDKVIIKGCPRLWDLTWLILAPNLKSLEISDCIRMEEIINVGKLSPELMGNVIPFSKLKRLILVRLPKLRSIYWRVLPFPDVMELTIADCPMPPLPPHLLNMVNVTSVVSWTRSPIWKLRDRIKLVKKEQGSTHNQLDRSPIKGELWGEKVGGNSGVHESSIEFHRPNEYLTRIWGNIVTFNNEEVVGNLCFYTNQHRVYGPYGCLFDGKPFEFFEKNRAITGFFGREGNFINAIGFYYQYPPAPIRISQEINKEKPKGAYTWSKPEVTEKSFVGEVKRDGDFKNLEKVGSRKVELSGGSRITRAIG</sequence>
<dbReference type="Gene3D" id="3.40.50.300">
    <property type="entry name" value="P-loop containing nucleotide triphosphate hydrolases"/>
    <property type="match status" value="1"/>
</dbReference>
<dbReference type="Pfam" id="PF23559">
    <property type="entry name" value="WHD_DRP"/>
    <property type="match status" value="1"/>
</dbReference>
<dbReference type="GO" id="GO:0030246">
    <property type="term" value="F:carbohydrate binding"/>
    <property type="evidence" value="ECO:0007669"/>
    <property type="project" value="UniProtKB-KW"/>
</dbReference>
<dbReference type="GO" id="GO:0006952">
    <property type="term" value="P:defense response"/>
    <property type="evidence" value="ECO:0007669"/>
    <property type="project" value="UniProtKB-KW"/>
</dbReference>
<evidence type="ECO:0000256" key="3">
    <source>
        <dbReference type="ARBA" id="ARBA00022614"/>
    </source>
</evidence>
<dbReference type="GO" id="GO:0043531">
    <property type="term" value="F:ADP binding"/>
    <property type="evidence" value="ECO:0007669"/>
    <property type="project" value="InterPro"/>
</dbReference>
<dbReference type="SMART" id="SM00369">
    <property type="entry name" value="LRR_TYP"/>
    <property type="match status" value="3"/>
</dbReference>
<keyword evidence="7" id="KW-0611">Plant defense</keyword>
<keyword evidence="5" id="KW-0677">Repeat</keyword>
<name>A0AAD5NYV8_ACENE</name>
<dbReference type="GO" id="GO:0005524">
    <property type="term" value="F:ATP binding"/>
    <property type="evidence" value="ECO:0007669"/>
    <property type="project" value="UniProtKB-KW"/>
</dbReference>
<keyword evidence="4" id="KW-0430">Lectin</keyword>
<dbReference type="PANTHER" id="PTHR33463">
    <property type="entry name" value="NB-ARC DOMAIN-CONTAINING PROTEIN-RELATED"/>
    <property type="match status" value="1"/>
</dbReference>
<dbReference type="InterPro" id="IPR055414">
    <property type="entry name" value="LRR_R13L4/SHOC2-like"/>
</dbReference>
<dbReference type="Pfam" id="PF01419">
    <property type="entry name" value="Jacalin"/>
    <property type="match status" value="1"/>
</dbReference>
<evidence type="ECO:0000256" key="1">
    <source>
        <dbReference type="ARBA" id="ARBA00006568"/>
    </source>
</evidence>
<dbReference type="InterPro" id="IPR002182">
    <property type="entry name" value="NB-ARC"/>
</dbReference>
<evidence type="ECO:0000256" key="4">
    <source>
        <dbReference type="ARBA" id="ARBA00022734"/>
    </source>
</evidence>
<reference evidence="11" key="1">
    <citation type="journal article" date="2022" name="Plant J.">
        <title>Strategies of tolerance reflected in two North American maple genomes.</title>
        <authorList>
            <person name="McEvoy S.L."/>
            <person name="Sezen U.U."/>
            <person name="Trouern-Trend A."/>
            <person name="McMahon S.M."/>
            <person name="Schaberg P.G."/>
            <person name="Yang J."/>
            <person name="Wegrzyn J.L."/>
            <person name="Swenson N.G."/>
        </authorList>
    </citation>
    <scope>NUCLEOTIDE SEQUENCE</scope>
    <source>
        <strain evidence="11">91603</strain>
    </source>
</reference>
<keyword evidence="6" id="KW-0547">Nucleotide-binding</keyword>
<dbReference type="Pfam" id="PF00931">
    <property type="entry name" value="NB-ARC"/>
    <property type="match status" value="1"/>
</dbReference>
<evidence type="ECO:0000313" key="11">
    <source>
        <dbReference type="EMBL" id="KAI9186932.1"/>
    </source>
</evidence>
<dbReference type="FunFam" id="3.40.50.300:FF:001091">
    <property type="entry name" value="Probable disease resistance protein At1g61300"/>
    <property type="match status" value="1"/>
</dbReference>
<evidence type="ECO:0000256" key="7">
    <source>
        <dbReference type="ARBA" id="ARBA00022821"/>
    </source>
</evidence>
<evidence type="ECO:0000256" key="2">
    <source>
        <dbReference type="ARBA" id="ARBA00008894"/>
    </source>
</evidence>